<feature type="chain" id="PRO_5043651756" evidence="2">
    <location>
        <begin position="22"/>
        <end position="280"/>
    </location>
</feature>
<organism evidence="3 4">
    <name type="scientific">Calicophoron daubneyi</name>
    <name type="common">Rumen fluke</name>
    <name type="synonym">Paramphistomum daubneyi</name>
    <dbReference type="NCBI Taxonomy" id="300641"/>
    <lineage>
        <taxon>Eukaryota</taxon>
        <taxon>Metazoa</taxon>
        <taxon>Spiralia</taxon>
        <taxon>Lophotrochozoa</taxon>
        <taxon>Platyhelminthes</taxon>
        <taxon>Trematoda</taxon>
        <taxon>Digenea</taxon>
        <taxon>Plagiorchiida</taxon>
        <taxon>Pronocephalata</taxon>
        <taxon>Paramphistomoidea</taxon>
        <taxon>Paramphistomidae</taxon>
        <taxon>Calicophoron</taxon>
    </lineage>
</organism>
<accession>A0AAV2TT43</accession>
<feature type="compositionally biased region" description="Polar residues" evidence="1">
    <location>
        <begin position="228"/>
        <end position="250"/>
    </location>
</feature>
<reference evidence="3" key="1">
    <citation type="submission" date="2024-06" db="EMBL/GenBank/DDBJ databases">
        <authorList>
            <person name="Liu X."/>
            <person name="Lenzi L."/>
            <person name="Haldenby T S."/>
            <person name="Uol C."/>
        </authorList>
    </citation>
    <scope>NUCLEOTIDE SEQUENCE</scope>
</reference>
<name>A0AAV2TT43_CALDB</name>
<evidence type="ECO:0000313" key="4">
    <source>
        <dbReference type="Proteomes" id="UP001497525"/>
    </source>
</evidence>
<dbReference type="AlphaFoldDB" id="A0AAV2TT43"/>
<comment type="caution">
    <text evidence="3">The sequence shown here is derived from an EMBL/GenBank/DDBJ whole genome shotgun (WGS) entry which is preliminary data.</text>
</comment>
<keyword evidence="2" id="KW-0732">Signal</keyword>
<dbReference type="EMBL" id="CAXLJL010000634">
    <property type="protein sequence ID" value="CAL5139771.1"/>
    <property type="molecule type" value="Genomic_DNA"/>
</dbReference>
<proteinExistence type="predicted"/>
<evidence type="ECO:0000256" key="1">
    <source>
        <dbReference type="SAM" id="MobiDB-lite"/>
    </source>
</evidence>
<sequence length="280" mass="32231">MLCAFIYLVTIPLLASSGVRQVRLELSLKRYTDYDHDGCKRRNTTTTSDSHWSDSDWGCYPNFKLELFSPRVSRPVFFYCDAREPNHECDAHFGRQITSSLSNPFIFDMDPPNETNPMIEFEWAVYRDRISVQFFKSLDWPLWIAPDESRARINWLYARSSGMITEFEYRLYCTPGYFGHLCRSTALSTESSTTSLEKSTHATESPTTYLEESTLAAEFPTTKPEESQPATKFPATSPQESTPATTSPTIRPQALKSAPRIPRTEWWYAKLKDIGHLTVW</sequence>
<evidence type="ECO:0000313" key="3">
    <source>
        <dbReference type="EMBL" id="CAL5139771.1"/>
    </source>
</evidence>
<evidence type="ECO:0000256" key="2">
    <source>
        <dbReference type="SAM" id="SignalP"/>
    </source>
</evidence>
<feature type="region of interest" description="Disordered" evidence="1">
    <location>
        <begin position="192"/>
        <end position="257"/>
    </location>
</feature>
<feature type="signal peptide" evidence="2">
    <location>
        <begin position="1"/>
        <end position="21"/>
    </location>
</feature>
<feature type="compositionally biased region" description="Polar residues" evidence="1">
    <location>
        <begin position="202"/>
        <end position="211"/>
    </location>
</feature>
<protein>
    <submittedName>
        <fullName evidence="3">Uncharacterized protein</fullName>
    </submittedName>
</protein>
<gene>
    <name evidence="3" type="ORF">CDAUBV1_LOCUS14964</name>
</gene>
<dbReference type="Proteomes" id="UP001497525">
    <property type="component" value="Unassembled WGS sequence"/>
</dbReference>